<proteinExistence type="predicted"/>
<evidence type="ECO:0000256" key="5">
    <source>
        <dbReference type="SAM" id="SignalP"/>
    </source>
</evidence>
<keyword evidence="2" id="KW-0677">Repeat</keyword>
<accession>A0A512N2Z8</accession>
<dbReference type="AlphaFoldDB" id="A0A512N2Z8"/>
<evidence type="ECO:0000256" key="1">
    <source>
        <dbReference type="ARBA" id="ARBA00022729"/>
    </source>
</evidence>
<reference evidence="6 7" key="1">
    <citation type="submission" date="2019-07" db="EMBL/GenBank/DDBJ databases">
        <title>Whole genome shotgun sequence of Reyranella soli NBRC 108950.</title>
        <authorList>
            <person name="Hosoyama A."/>
            <person name="Uohara A."/>
            <person name="Ohji S."/>
            <person name="Ichikawa N."/>
        </authorList>
    </citation>
    <scope>NUCLEOTIDE SEQUENCE [LARGE SCALE GENOMIC DNA]</scope>
    <source>
        <strain evidence="6 7">NBRC 108950</strain>
    </source>
</reference>
<dbReference type="EMBL" id="BKAJ01000008">
    <property type="protein sequence ID" value="GEP53368.1"/>
    <property type="molecule type" value="Genomic_DNA"/>
</dbReference>
<dbReference type="SUPFAM" id="SSF63829">
    <property type="entry name" value="Calcium-dependent phosphotriesterase"/>
    <property type="match status" value="1"/>
</dbReference>
<dbReference type="InterPro" id="IPR011042">
    <property type="entry name" value="6-blade_b-propeller_TolB-like"/>
</dbReference>
<evidence type="ECO:0000313" key="7">
    <source>
        <dbReference type="Proteomes" id="UP000321058"/>
    </source>
</evidence>
<dbReference type="Gene3D" id="2.120.10.30">
    <property type="entry name" value="TolB, C-terminal domain"/>
    <property type="match status" value="1"/>
</dbReference>
<protein>
    <recommendedName>
        <fullName evidence="8">NHL repeat-containing protein</fullName>
    </recommendedName>
</protein>
<dbReference type="PANTHER" id="PTHR10680">
    <property type="entry name" value="PEPTIDYL-GLYCINE ALPHA-AMIDATING MONOOXYGENASE"/>
    <property type="match status" value="1"/>
</dbReference>
<name>A0A512N2Z8_9HYPH</name>
<dbReference type="PANTHER" id="PTHR10680:SF38">
    <property type="entry name" value="BLL1368 PROTEIN"/>
    <property type="match status" value="1"/>
</dbReference>
<keyword evidence="7" id="KW-1185">Reference proteome</keyword>
<evidence type="ECO:0008006" key="8">
    <source>
        <dbReference type="Google" id="ProtNLM"/>
    </source>
</evidence>
<feature type="chain" id="PRO_5022157888" description="NHL repeat-containing protein" evidence="5">
    <location>
        <begin position="17"/>
        <end position="357"/>
    </location>
</feature>
<dbReference type="InterPro" id="IPR001258">
    <property type="entry name" value="NHL_repeat"/>
</dbReference>
<keyword evidence="3" id="KW-0325">Glycoprotein</keyword>
<evidence type="ECO:0000256" key="4">
    <source>
        <dbReference type="PROSITE-ProRule" id="PRU00504"/>
    </source>
</evidence>
<gene>
    <name evidence="6" type="ORF">RSO01_05340</name>
</gene>
<feature type="signal peptide" evidence="5">
    <location>
        <begin position="1"/>
        <end position="16"/>
    </location>
</feature>
<comment type="caution">
    <text evidence="6">The sequence shown here is derived from an EMBL/GenBank/DDBJ whole genome shotgun (WGS) entry which is preliminary data.</text>
</comment>
<organism evidence="6 7">
    <name type="scientific">Reyranella soli</name>
    <dbReference type="NCBI Taxonomy" id="1230389"/>
    <lineage>
        <taxon>Bacteria</taxon>
        <taxon>Pseudomonadati</taxon>
        <taxon>Pseudomonadota</taxon>
        <taxon>Alphaproteobacteria</taxon>
        <taxon>Hyphomicrobiales</taxon>
        <taxon>Reyranellaceae</taxon>
        <taxon>Reyranella</taxon>
    </lineage>
</organism>
<sequence length="357" mass="39060">MIALMSAVAFSSSSLAADPPQFQVDPFWPKPLPNNWLLGQVASVAVGPDDHVWILQRPRSLTDDEKGATLTPPRNKCCAPAPSVMEFDADGTFIQGWGFPQATPWVANEHGIHVDKAGFVWIAGNAANDSAIFKYTKDGKPVLTIGKLGPTGGSNDTALLGRPADIQVDADAKEVFVADGYGNRRVIVFDSETGAFKRYWGAYGNKPNDDKQAAYDPAAAPSQQFANPVHCAKPSRDGMVYVCDRTNNRIQVFKKDGTFVTEWFYDKPTLGAGAVWDLNFWPDANQTWLFNIDGENNLLRILQRSDGKVVGGFGRSGRQAGNFHWVHSIAVDSKGNIYTGEVDNGKRVQKFRPDRAP</sequence>
<evidence type="ECO:0000256" key="3">
    <source>
        <dbReference type="ARBA" id="ARBA00023180"/>
    </source>
</evidence>
<feature type="repeat" description="NHL" evidence="4">
    <location>
        <begin position="310"/>
        <end position="354"/>
    </location>
</feature>
<evidence type="ECO:0000313" key="6">
    <source>
        <dbReference type="EMBL" id="GEP53368.1"/>
    </source>
</evidence>
<evidence type="ECO:0000256" key="2">
    <source>
        <dbReference type="ARBA" id="ARBA00022737"/>
    </source>
</evidence>
<dbReference type="Proteomes" id="UP000321058">
    <property type="component" value="Unassembled WGS sequence"/>
</dbReference>
<dbReference type="PROSITE" id="PS51125">
    <property type="entry name" value="NHL"/>
    <property type="match status" value="1"/>
</dbReference>
<keyword evidence="1 5" id="KW-0732">Signal</keyword>